<organism evidence="1 2">
    <name type="scientific">Mesorhabditis spiculigera</name>
    <dbReference type="NCBI Taxonomy" id="96644"/>
    <lineage>
        <taxon>Eukaryota</taxon>
        <taxon>Metazoa</taxon>
        <taxon>Ecdysozoa</taxon>
        <taxon>Nematoda</taxon>
        <taxon>Chromadorea</taxon>
        <taxon>Rhabditida</taxon>
        <taxon>Rhabditina</taxon>
        <taxon>Rhabditomorpha</taxon>
        <taxon>Rhabditoidea</taxon>
        <taxon>Rhabditidae</taxon>
        <taxon>Mesorhabditinae</taxon>
        <taxon>Mesorhabditis</taxon>
    </lineage>
</organism>
<evidence type="ECO:0000313" key="1">
    <source>
        <dbReference type="EMBL" id="CAJ0570573.1"/>
    </source>
</evidence>
<feature type="non-terminal residue" evidence="1">
    <location>
        <position position="216"/>
    </location>
</feature>
<comment type="caution">
    <text evidence="1">The sequence shown here is derived from an EMBL/GenBank/DDBJ whole genome shotgun (WGS) entry which is preliminary data.</text>
</comment>
<dbReference type="Proteomes" id="UP001177023">
    <property type="component" value="Unassembled WGS sequence"/>
</dbReference>
<gene>
    <name evidence="1" type="ORF">MSPICULIGERA_LOCUS9010</name>
</gene>
<dbReference type="EMBL" id="CATQJA010002402">
    <property type="protein sequence ID" value="CAJ0570573.1"/>
    <property type="molecule type" value="Genomic_DNA"/>
</dbReference>
<accession>A0AA36CL55</accession>
<reference evidence="1" key="1">
    <citation type="submission" date="2023-06" db="EMBL/GenBank/DDBJ databases">
        <authorList>
            <person name="Delattre M."/>
        </authorList>
    </citation>
    <scope>NUCLEOTIDE SEQUENCE</scope>
    <source>
        <strain evidence="1">AF72</strain>
    </source>
</reference>
<name>A0AA36CL55_9BILA</name>
<protein>
    <submittedName>
        <fullName evidence="1">Uncharacterized protein</fullName>
    </submittedName>
</protein>
<proteinExistence type="predicted"/>
<evidence type="ECO:0000313" key="2">
    <source>
        <dbReference type="Proteomes" id="UP001177023"/>
    </source>
</evidence>
<sequence length="216" mass="23965">MLEVNTILADDGYINNLTVNRLKTIGKDADVGEYIDYIDIQDNRTRYVTVQVASKEQAKDSRDRLLYWQDSEKRILTTEDTGIIAYSYGLPEENMKIKREITFDGSGDAAQPVEKIGTGDGGANDRARMVNTKYNGGYKQVYKASNNGRIRSVDLSDDGIDMNSENGRIFITTKELTAMADGGPVKVGNTNGYIEITADGTFNFHGKGFNFSQTKI</sequence>
<keyword evidence="2" id="KW-1185">Reference proteome</keyword>
<dbReference type="AlphaFoldDB" id="A0AA36CL55"/>